<comment type="similarity">
    <text evidence="1">Belongs to the short-chain dehydrogenases/reductases (SDR) family.</text>
</comment>
<evidence type="ECO:0000313" key="4">
    <source>
        <dbReference type="EMBL" id="AEN91700.1"/>
    </source>
</evidence>
<name>A0A8D3X4M5_PRIMW</name>
<dbReference type="PRINTS" id="PR00081">
    <property type="entry name" value="GDHRDH"/>
</dbReference>
<dbReference type="InterPro" id="IPR036291">
    <property type="entry name" value="NAD(P)-bd_dom_sf"/>
</dbReference>
<proteinExistence type="inferred from homology"/>
<dbReference type="InterPro" id="IPR002347">
    <property type="entry name" value="SDR_fam"/>
</dbReference>
<keyword evidence="3" id="KW-0560">Oxidoreductase</keyword>
<dbReference type="AlphaFoldDB" id="A0A8D3X4M5"/>
<dbReference type="Gene3D" id="3.40.50.720">
    <property type="entry name" value="NAD(P)-binding Rossmann-like Domain"/>
    <property type="match status" value="1"/>
</dbReference>
<evidence type="ECO:0000256" key="2">
    <source>
        <dbReference type="ARBA" id="ARBA00011881"/>
    </source>
</evidence>
<evidence type="ECO:0000256" key="3">
    <source>
        <dbReference type="ARBA" id="ARBA00023002"/>
    </source>
</evidence>
<dbReference type="GO" id="GO:0008206">
    <property type="term" value="P:bile acid metabolic process"/>
    <property type="evidence" value="ECO:0007669"/>
    <property type="project" value="UniProtKB-ARBA"/>
</dbReference>
<dbReference type="Proteomes" id="UP000001283">
    <property type="component" value="Chromosome"/>
</dbReference>
<dbReference type="PRINTS" id="PR00080">
    <property type="entry name" value="SDRFAMILY"/>
</dbReference>
<dbReference type="PANTHER" id="PTHR43639">
    <property type="entry name" value="OXIDOREDUCTASE, SHORT-CHAIN DEHYDROGENASE/REDUCTASE FAMILY (AFU_ORTHOLOGUE AFUA_5G02870)"/>
    <property type="match status" value="1"/>
</dbReference>
<dbReference type="GO" id="GO:0016491">
    <property type="term" value="F:oxidoreductase activity"/>
    <property type="evidence" value="ECO:0007669"/>
    <property type="project" value="UniProtKB-KW"/>
</dbReference>
<dbReference type="Pfam" id="PF13561">
    <property type="entry name" value="adh_short_C2"/>
    <property type="match status" value="1"/>
</dbReference>
<evidence type="ECO:0000256" key="1">
    <source>
        <dbReference type="ARBA" id="ARBA00006484"/>
    </source>
</evidence>
<dbReference type="PANTHER" id="PTHR43639:SF1">
    <property type="entry name" value="SHORT-CHAIN DEHYDROGENASE_REDUCTASE FAMILY PROTEIN"/>
    <property type="match status" value="1"/>
</dbReference>
<dbReference type="FunFam" id="3.40.50.720:FF:000084">
    <property type="entry name" value="Short-chain dehydrogenase reductase"/>
    <property type="match status" value="1"/>
</dbReference>
<protein>
    <submittedName>
        <fullName evidence="4">Enoyl-acyl carrier protein reductase FabI</fullName>
    </submittedName>
</protein>
<dbReference type="KEGG" id="bmh:BMWSH_4822"/>
<accession>A0A8D3X4M5</accession>
<evidence type="ECO:0000313" key="5">
    <source>
        <dbReference type="Proteomes" id="UP000001283"/>
    </source>
</evidence>
<reference evidence="4 5" key="1">
    <citation type="journal article" date="2011" name="J. Bacteriol.">
        <title>Complete genome sequence of the industrial strain Bacillus megaterium WSH-002.</title>
        <authorList>
            <person name="Liu L."/>
            <person name="Li Y."/>
            <person name="Zhang J."/>
            <person name="Zou W."/>
            <person name="Zhou Z."/>
            <person name="Liu J."/>
            <person name="Li X."/>
            <person name="Wang L."/>
            <person name="Chen J."/>
        </authorList>
    </citation>
    <scope>NUCLEOTIDE SEQUENCE [LARGE SCALE GENOMIC DNA]</scope>
    <source>
        <strain evidence="4 5">WSH-002</strain>
    </source>
</reference>
<dbReference type="CDD" id="cd05359">
    <property type="entry name" value="ChcA_like_SDR_c"/>
    <property type="match status" value="1"/>
</dbReference>
<organism evidence="4 5">
    <name type="scientific">Priestia megaterium (strain WSH-002)</name>
    <name type="common">Bacillus megaterium</name>
    <dbReference type="NCBI Taxonomy" id="1006007"/>
    <lineage>
        <taxon>Bacteria</taxon>
        <taxon>Bacillati</taxon>
        <taxon>Bacillota</taxon>
        <taxon>Bacilli</taxon>
        <taxon>Bacillales</taxon>
        <taxon>Bacillaceae</taxon>
        <taxon>Priestia</taxon>
    </lineage>
</organism>
<dbReference type="EMBL" id="CP003017">
    <property type="protein sequence ID" value="AEN91700.1"/>
    <property type="molecule type" value="Genomic_DNA"/>
</dbReference>
<comment type="subunit">
    <text evidence="2">Homotetramer.</text>
</comment>
<gene>
    <name evidence="4" type="primary">fabL</name>
    <name evidence="4" type="ORF">BMWSH_4822</name>
</gene>
<dbReference type="NCBIfam" id="NF005559">
    <property type="entry name" value="PRK07231.1"/>
    <property type="match status" value="1"/>
</dbReference>
<sequence>MIHKGDDIMSQKVALVTGSSRGIGKEIALRLAKEGYDIVLNYARSKSAAQEVAEEIKALGREALVVKANVGKVEKIKEMFEQIDEAFGRLDVFVSNAASGVLRPIMELEETHWNWTMDINSKGYLFCAQEAAKRMEKVGGGKIVTISSLGSIRYLENYTTVGVSKAAVEALTRYLAVELAPKNIVVNAVSGGAVDTEALKHFPNRDELLDDARKHTPAGRMVEPKDMVDAVMFLVSDQANMICGQTLIIDGGRSLLM</sequence>
<dbReference type="NCBIfam" id="NF005975">
    <property type="entry name" value="PRK08063.1"/>
    <property type="match status" value="1"/>
</dbReference>
<dbReference type="SUPFAM" id="SSF51735">
    <property type="entry name" value="NAD(P)-binding Rossmann-fold domains"/>
    <property type="match status" value="1"/>
</dbReference>